<keyword evidence="9" id="KW-1185">Reference proteome</keyword>
<dbReference type="EMBL" id="PPEL01000032">
    <property type="protein sequence ID" value="PNV65401.1"/>
    <property type="molecule type" value="Genomic_DNA"/>
</dbReference>
<dbReference type="InterPro" id="IPR003953">
    <property type="entry name" value="FAD-dep_OxRdtase_2_FAD-bd"/>
</dbReference>
<keyword evidence="3" id="KW-0274">FAD</keyword>
<evidence type="ECO:0000256" key="3">
    <source>
        <dbReference type="ARBA" id="ARBA00022827"/>
    </source>
</evidence>
<dbReference type="InterPro" id="IPR036188">
    <property type="entry name" value="FAD/NAD-bd_sf"/>
</dbReference>
<accession>A0A2K2U523</accession>
<dbReference type="GO" id="GO:0033765">
    <property type="term" value="F:steroid dehydrogenase activity, acting on the CH-CH group of donors"/>
    <property type="evidence" value="ECO:0007669"/>
    <property type="project" value="UniProtKB-ARBA"/>
</dbReference>
<dbReference type="Pfam" id="PF00890">
    <property type="entry name" value="FAD_binding_2"/>
    <property type="match status" value="1"/>
</dbReference>
<keyword evidence="4" id="KW-0560">Oxidoreductase</keyword>
<dbReference type="InterPro" id="IPR050315">
    <property type="entry name" value="FAD-oxidoreductase_2"/>
</dbReference>
<feature type="signal peptide" evidence="5">
    <location>
        <begin position="1"/>
        <end position="37"/>
    </location>
</feature>
<dbReference type="EMBL" id="DYZL01000085">
    <property type="protein sequence ID" value="HJH43013.1"/>
    <property type="molecule type" value="Genomic_DNA"/>
</dbReference>
<evidence type="ECO:0000256" key="5">
    <source>
        <dbReference type="SAM" id="SignalP"/>
    </source>
</evidence>
<dbReference type="SUPFAM" id="SSF56425">
    <property type="entry name" value="Succinate dehydrogenase/fumarate reductase flavoprotein, catalytic domain"/>
    <property type="match status" value="1"/>
</dbReference>
<dbReference type="Proteomes" id="UP000236488">
    <property type="component" value="Unassembled WGS sequence"/>
</dbReference>
<evidence type="ECO:0000313" key="7">
    <source>
        <dbReference type="EMBL" id="HJH43013.1"/>
    </source>
</evidence>
<dbReference type="AlphaFoldDB" id="A0A2K2U523"/>
<feature type="domain" description="FAD-dependent oxidoreductase 2 FAD-binding" evidence="6">
    <location>
        <begin position="61"/>
        <end position="518"/>
    </location>
</feature>
<dbReference type="PROSITE" id="PS51257">
    <property type="entry name" value="PROKAR_LIPOPROTEIN"/>
    <property type="match status" value="1"/>
</dbReference>
<protein>
    <submittedName>
        <fullName evidence="8">FAD-binding protein</fullName>
    </submittedName>
</protein>
<dbReference type="PROSITE" id="PS51318">
    <property type="entry name" value="TAT"/>
    <property type="match status" value="1"/>
</dbReference>
<dbReference type="InterPro" id="IPR006311">
    <property type="entry name" value="TAT_signal"/>
</dbReference>
<reference evidence="7" key="3">
    <citation type="submission" date="2021-09" db="EMBL/GenBank/DDBJ databases">
        <authorList>
            <person name="Gilroy R."/>
        </authorList>
    </citation>
    <scope>NUCLEOTIDE SEQUENCE</scope>
    <source>
        <strain evidence="7">USAMLcec12-2067</strain>
    </source>
</reference>
<dbReference type="RefSeq" id="WP_092199525.1">
    <property type="nucleotide sequence ID" value="NZ_PPEL01000032.1"/>
</dbReference>
<evidence type="ECO:0000313" key="9">
    <source>
        <dbReference type="Proteomes" id="UP000236488"/>
    </source>
</evidence>
<dbReference type="PANTHER" id="PTHR43400">
    <property type="entry name" value="FUMARATE REDUCTASE"/>
    <property type="match status" value="1"/>
</dbReference>
<comment type="cofactor">
    <cofactor evidence="1">
        <name>FAD</name>
        <dbReference type="ChEBI" id="CHEBI:57692"/>
    </cofactor>
</comment>
<dbReference type="Gene3D" id="3.90.700.10">
    <property type="entry name" value="Succinate dehydrogenase/fumarate reductase flavoprotein, catalytic domain"/>
    <property type="match status" value="1"/>
</dbReference>
<comment type="caution">
    <text evidence="8">The sequence shown here is derived from an EMBL/GenBank/DDBJ whole genome shotgun (WGS) entry which is preliminary data.</text>
</comment>
<dbReference type="InterPro" id="IPR027477">
    <property type="entry name" value="Succ_DH/fumarate_Rdtase_cat_sf"/>
</dbReference>
<dbReference type="PANTHER" id="PTHR43400:SF10">
    <property type="entry name" value="3-OXOSTEROID 1-DEHYDROGENASE"/>
    <property type="match status" value="1"/>
</dbReference>
<evidence type="ECO:0000256" key="1">
    <source>
        <dbReference type="ARBA" id="ARBA00001974"/>
    </source>
</evidence>
<evidence type="ECO:0000259" key="6">
    <source>
        <dbReference type="Pfam" id="PF00890"/>
    </source>
</evidence>
<dbReference type="Gene3D" id="3.50.50.60">
    <property type="entry name" value="FAD/NAD(P)-binding domain"/>
    <property type="match status" value="1"/>
</dbReference>
<reference evidence="8 9" key="1">
    <citation type="journal article" date="2018" name="Int. J. Syst. Evol. Microbiol.">
        <title>Rubneribacter badeniensis gen. nov., sp. nov. and Enteroscipio rubneri gen. nov., sp. nov., new members of the Eggerthellaceae isolated from human faeces.</title>
        <authorList>
            <person name="Danylec N."/>
            <person name="Gobl A."/>
            <person name="Stoll D.A."/>
            <person name="Hetzer B."/>
            <person name="Kulling S.E."/>
            <person name="Huch M."/>
        </authorList>
    </citation>
    <scope>NUCLEOTIDE SEQUENCE [LARGE SCALE GENOMIC DNA]</scope>
    <source>
        <strain evidence="8 9">ResAG-85</strain>
    </source>
</reference>
<evidence type="ECO:0000256" key="4">
    <source>
        <dbReference type="ARBA" id="ARBA00023002"/>
    </source>
</evidence>
<gene>
    <name evidence="8" type="ORF">C2L80_06695</name>
    <name evidence="7" type="ORF">K8V16_04370</name>
</gene>
<reference evidence="7" key="2">
    <citation type="journal article" date="2021" name="PeerJ">
        <title>Extensive microbial diversity within the chicken gut microbiome revealed by metagenomics and culture.</title>
        <authorList>
            <person name="Gilroy R."/>
            <person name="Ravi A."/>
            <person name="Getino M."/>
            <person name="Pursley I."/>
            <person name="Horton D.L."/>
            <person name="Alikhan N.F."/>
            <person name="Baker D."/>
            <person name="Gharbi K."/>
            <person name="Hall N."/>
            <person name="Watson M."/>
            <person name="Adriaenssens E.M."/>
            <person name="Foster-Nyarko E."/>
            <person name="Jarju S."/>
            <person name="Secka A."/>
            <person name="Antonio M."/>
            <person name="Oren A."/>
            <person name="Chaudhuri R.R."/>
            <person name="La Ragione R."/>
            <person name="Hildebrand F."/>
            <person name="Pallen M.J."/>
        </authorList>
    </citation>
    <scope>NUCLEOTIDE SEQUENCE</scope>
    <source>
        <strain evidence="7">USAMLcec12-2067</strain>
    </source>
</reference>
<evidence type="ECO:0000313" key="8">
    <source>
        <dbReference type="EMBL" id="PNV65401.1"/>
    </source>
</evidence>
<sequence>MESKGLSRRSFLKGSVVTGAALAGAAALAGCSTSADAAANPLAEIQKPENAIPENWDAETDIVVVGYGGAGMWASLIGADEGGSSVTVLEKAPVEGGGNSRINNGEWTVIKDSDKFKAYCTAFSQGQMEEKMIDAYIAEAERHTEYADKYGMTYEVAEQALAGTIPEYWFLDDGAYAGIIGVADVEGFGMTTFHELDAKREELGVDVQFDCHDEHLIQNPTTREIVGVRYTQGSEEKTIKAKKGVILTCGGFEFNEELKNKYLKIHPFKFEGWEWNTGDGIRMVEEVGAKLWHMDMVISTTAMWTRDPEYDFAIFASPQSDAYFNVNRLGKRFQNESKTGGTAHNGWHTLMSFDDSIADYDRIPVWTIFDQKGIDGGPMGTQQGGSFECGNYTTDLPDEIRAWDGWSDDNQVEIERGWVLKGDTLEDLANKIIEFDDKMVYDNLKATFDEYQGFCDAGKDARFDRELSAENKLSESGPYYAISIYPGSCSTLGGPKKNEFAQVEDPAGNVIPRLYAAGCFGNFQAYTYGITGGNNSENMVWGRIAGRHCAQLESWDAE</sequence>
<dbReference type="Proteomes" id="UP000789325">
    <property type="component" value="Unassembled WGS sequence"/>
</dbReference>
<proteinExistence type="predicted"/>
<evidence type="ECO:0000256" key="2">
    <source>
        <dbReference type="ARBA" id="ARBA00022630"/>
    </source>
</evidence>
<name>A0A2K2U523_9ACTN</name>
<dbReference type="GO" id="GO:0008202">
    <property type="term" value="P:steroid metabolic process"/>
    <property type="evidence" value="ECO:0007669"/>
    <property type="project" value="UniProtKB-ARBA"/>
</dbReference>
<dbReference type="SUPFAM" id="SSF51905">
    <property type="entry name" value="FAD/NAD(P)-binding domain"/>
    <property type="match status" value="1"/>
</dbReference>
<organism evidence="8 9">
    <name type="scientific">Rubneribacter badeniensis</name>
    <dbReference type="NCBI Taxonomy" id="2070688"/>
    <lineage>
        <taxon>Bacteria</taxon>
        <taxon>Bacillati</taxon>
        <taxon>Actinomycetota</taxon>
        <taxon>Coriobacteriia</taxon>
        <taxon>Eggerthellales</taxon>
        <taxon>Eggerthellaceae</taxon>
        <taxon>Rubneribacter</taxon>
    </lineage>
</organism>
<keyword evidence="5" id="KW-0732">Signal</keyword>
<keyword evidence="2" id="KW-0285">Flavoprotein</keyword>
<feature type="chain" id="PRO_5044576691" evidence="5">
    <location>
        <begin position="38"/>
        <end position="558"/>
    </location>
</feature>